<protein>
    <submittedName>
        <fullName evidence="9">Rhomboid protease GlpG</fullName>
        <ecNumber evidence="9">3.4.21.105</ecNumber>
    </submittedName>
</protein>
<evidence type="ECO:0000256" key="7">
    <source>
        <dbReference type="SAM" id="Phobius"/>
    </source>
</evidence>
<evidence type="ECO:0000256" key="4">
    <source>
        <dbReference type="ARBA" id="ARBA00022692"/>
    </source>
</evidence>
<dbReference type="PANTHER" id="PTHR43066">
    <property type="entry name" value="RHOMBOID-RELATED PROTEIN"/>
    <property type="match status" value="1"/>
</dbReference>
<keyword evidence="6 7" id="KW-0472">Membrane</keyword>
<evidence type="ECO:0000259" key="8">
    <source>
        <dbReference type="Pfam" id="PF01694"/>
    </source>
</evidence>
<dbReference type="SUPFAM" id="SSF144091">
    <property type="entry name" value="Rhomboid-like"/>
    <property type="match status" value="1"/>
</dbReference>
<accession>A0A3B0ZPJ6</accession>
<keyword evidence="5 7" id="KW-1133">Transmembrane helix</keyword>
<keyword evidence="9" id="KW-0378">Hydrolase</keyword>
<sequence length="199" mass="22252">MIGLQKFPRLPQLTLALIVLSIVITFVTDFGKSENSAMFMISRIASPSVYLYEVSQGDVWRLLTPIFIHLSYIHIIFNMMWLWDLGGTIETLEGRLNIFSQVVVYGIVGNLAQYTFSGPLFGGMSGVVYGLLAYVWVQGKFNPRFGASLPKEIVYMMLIWYFICWTGLLGPIANMAHTGGLVTGLIFGFVHVKIVANKL</sequence>
<dbReference type="PANTHER" id="PTHR43066:SF26">
    <property type="entry name" value="RHOMBOID PROTEASE GLPG"/>
    <property type="match status" value="1"/>
</dbReference>
<keyword evidence="9" id="KW-0645">Protease</keyword>
<dbReference type="Gene3D" id="1.20.1540.10">
    <property type="entry name" value="Rhomboid-like"/>
    <property type="match status" value="1"/>
</dbReference>
<dbReference type="Pfam" id="PF01694">
    <property type="entry name" value="Rhomboid"/>
    <property type="match status" value="1"/>
</dbReference>
<comment type="subcellular location">
    <subcellularLocation>
        <location evidence="1">Membrane</location>
        <topology evidence="1">Multi-pass membrane protein</topology>
    </subcellularLocation>
</comment>
<evidence type="ECO:0000256" key="2">
    <source>
        <dbReference type="ARBA" id="ARBA00022475"/>
    </source>
</evidence>
<keyword evidence="3" id="KW-0997">Cell inner membrane</keyword>
<dbReference type="InterPro" id="IPR035952">
    <property type="entry name" value="Rhomboid-like_sf"/>
</dbReference>
<dbReference type="InterPro" id="IPR022764">
    <property type="entry name" value="Peptidase_S54_rhomboid_dom"/>
</dbReference>
<evidence type="ECO:0000256" key="5">
    <source>
        <dbReference type="ARBA" id="ARBA00022989"/>
    </source>
</evidence>
<feature type="transmembrane region" description="Helical" evidence="7">
    <location>
        <begin position="62"/>
        <end position="83"/>
    </location>
</feature>
<organism evidence="9">
    <name type="scientific">hydrothermal vent metagenome</name>
    <dbReference type="NCBI Taxonomy" id="652676"/>
    <lineage>
        <taxon>unclassified sequences</taxon>
        <taxon>metagenomes</taxon>
        <taxon>ecological metagenomes</taxon>
    </lineage>
</organism>
<evidence type="ECO:0000256" key="6">
    <source>
        <dbReference type="ARBA" id="ARBA00023136"/>
    </source>
</evidence>
<feature type="transmembrane region" description="Helical" evidence="7">
    <location>
        <begin position="153"/>
        <end position="173"/>
    </location>
</feature>
<keyword evidence="4 7" id="KW-0812">Transmembrane</keyword>
<dbReference type="AlphaFoldDB" id="A0A3B0ZPJ6"/>
<evidence type="ECO:0000256" key="3">
    <source>
        <dbReference type="ARBA" id="ARBA00022519"/>
    </source>
</evidence>
<dbReference type="GO" id="GO:0004252">
    <property type="term" value="F:serine-type endopeptidase activity"/>
    <property type="evidence" value="ECO:0007669"/>
    <property type="project" value="InterPro"/>
</dbReference>
<dbReference type="GO" id="GO:0016020">
    <property type="term" value="C:membrane"/>
    <property type="evidence" value="ECO:0007669"/>
    <property type="project" value="UniProtKB-SubCell"/>
</dbReference>
<feature type="transmembrane region" description="Helical" evidence="7">
    <location>
        <begin position="120"/>
        <end position="137"/>
    </location>
</feature>
<reference evidence="9" key="1">
    <citation type="submission" date="2018-06" db="EMBL/GenBank/DDBJ databases">
        <authorList>
            <person name="Zhirakovskaya E."/>
        </authorList>
    </citation>
    <scope>NUCLEOTIDE SEQUENCE</scope>
</reference>
<feature type="domain" description="Peptidase S54 rhomboid" evidence="8">
    <location>
        <begin position="57"/>
        <end position="192"/>
    </location>
</feature>
<name>A0A3B0ZPJ6_9ZZZZ</name>
<feature type="transmembrane region" description="Helical" evidence="7">
    <location>
        <begin position="95"/>
        <end position="114"/>
    </location>
</feature>
<dbReference type="GO" id="GO:0006508">
    <property type="term" value="P:proteolysis"/>
    <property type="evidence" value="ECO:0007669"/>
    <property type="project" value="UniProtKB-KW"/>
</dbReference>
<proteinExistence type="predicted"/>
<evidence type="ECO:0000313" key="9">
    <source>
        <dbReference type="EMBL" id="VAW91120.1"/>
    </source>
</evidence>
<dbReference type="EC" id="3.4.21.105" evidence="9"/>
<evidence type="ECO:0000256" key="1">
    <source>
        <dbReference type="ARBA" id="ARBA00004141"/>
    </source>
</evidence>
<dbReference type="EMBL" id="UOFS01000006">
    <property type="protein sequence ID" value="VAW91120.1"/>
    <property type="molecule type" value="Genomic_DNA"/>
</dbReference>
<gene>
    <name evidence="9" type="ORF">MNBD_GAMMA22-2631</name>
</gene>
<feature type="transmembrane region" description="Helical" evidence="7">
    <location>
        <begin position="12"/>
        <end position="30"/>
    </location>
</feature>
<keyword evidence="2" id="KW-1003">Cell membrane</keyword>